<dbReference type="Proteomes" id="UP000266426">
    <property type="component" value="Unassembled WGS sequence"/>
</dbReference>
<evidence type="ECO:0000313" key="2">
    <source>
        <dbReference type="Proteomes" id="UP000266426"/>
    </source>
</evidence>
<gene>
    <name evidence="1" type="ORF">C4541_03190</name>
</gene>
<dbReference type="EMBL" id="QZJZ01000020">
    <property type="protein sequence ID" value="RJP60918.1"/>
    <property type="molecule type" value="Genomic_DNA"/>
</dbReference>
<accession>A0A3A4REV8</accession>
<sequence length="19" mass="2098">MTIGLLGMAVAVLVRRLRK</sequence>
<protein>
    <submittedName>
        <fullName evidence="1">Uncharacterized protein</fullName>
    </submittedName>
</protein>
<evidence type="ECO:0000313" key="1">
    <source>
        <dbReference type="EMBL" id="RJP60918.1"/>
    </source>
</evidence>
<organism evidence="1 2">
    <name type="scientific">Candidatus Auribacter fodinae</name>
    <dbReference type="NCBI Taxonomy" id="2093366"/>
    <lineage>
        <taxon>Bacteria</taxon>
        <taxon>Pseudomonadati</taxon>
        <taxon>Candidatus Auribacterota</taxon>
        <taxon>Candidatus Auribacteria</taxon>
        <taxon>Candidatus Auribacterales</taxon>
        <taxon>Candidatus Auribacteraceae</taxon>
        <taxon>Candidatus Auribacter</taxon>
    </lineage>
</organism>
<proteinExistence type="predicted"/>
<comment type="caution">
    <text evidence="1">The sequence shown here is derived from an EMBL/GenBank/DDBJ whole genome shotgun (WGS) entry which is preliminary data.</text>
</comment>
<name>A0A3A4REV8_9BACT</name>
<reference evidence="1 2" key="1">
    <citation type="journal article" date="2017" name="ISME J.">
        <title>Energy and carbon metabolisms in a deep terrestrial subsurface fluid microbial community.</title>
        <authorList>
            <person name="Momper L."/>
            <person name="Jungbluth S.P."/>
            <person name="Lee M.D."/>
            <person name="Amend J.P."/>
        </authorList>
    </citation>
    <scope>NUCLEOTIDE SEQUENCE [LARGE SCALE GENOMIC DNA]</scope>
    <source>
        <strain evidence="1">SURF_26</strain>
    </source>
</reference>
<dbReference type="AlphaFoldDB" id="A0A3A4REV8"/>